<feature type="compositionally biased region" description="Low complexity" evidence="5">
    <location>
        <begin position="1867"/>
        <end position="1881"/>
    </location>
</feature>
<feature type="compositionally biased region" description="Polar residues" evidence="5">
    <location>
        <begin position="1853"/>
        <end position="1866"/>
    </location>
</feature>
<dbReference type="Pfam" id="PF12783">
    <property type="entry name" value="Sec7-like_HUS"/>
    <property type="match status" value="2"/>
</dbReference>
<reference evidence="10" key="2">
    <citation type="submission" date="2010-05" db="EMBL/GenBank/DDBJ databases">
        <authorList>
            <person name="Almeida L.G."/>
            <person name="Nicolas M.F."/>
            <person name="Souza R.C."/>
            <person name="Vasconcelos A.T.R."/>
        </authorList>
    </citation>
    <scope>NUCLEOTIDE SEQUENCE</scope>
</reference>
<evidence type="ECO:0000256" key="4">
    <source>
        <dbReference type="ARBA" id="ARBA00022927"/>
    </source>
</evidence>
<feature type="domain" description="Mon2/Sec7/BIG1-like HUS" evidence="7">
    <location>
        <begin position="385"/>
        <end position="466"/>
    </location>
</feature>
<feature type="region of interest" description="Disordered" evidence="5">
    <location>
        <begin position="1470"/>
        <end position="1491"/>
    </location>
</feature>
<dbReference type="InterPro" id="IPR016024">
    <property type="entry name" value="ARM-type_fold"/>
</dbReference>
<feature type="domain" description="Mon2/Sec7/BIG1-like HDS" evidence="6">
    <location>
        <begin position="949"/>
        <end position="1028"/>
    </location>
</feature>
<dbReference type="FunCoup" id="W5JU46">
    <property type="interactions" value="1596"/>
</dbReference>
<dbReference type="SUPFAM" id="SSF48371">
    <property type="entry name" value="ARM repeat"/>
    <property type="match status" value="1"/>
</dbReference>
<feature type="domain" description="Mon2 C-terminal" evidence="8">
    <location>
        <begin position="1032"/>
        <end position="1266"/>
    </location>
</feature>
<organism evidence="10">
    <name type="scientific">Anopheles darlingi</name>
    <name type="common">Mosquito</name>
    <dbReference type="NCBI Taxonomy" id="43151"/>
    <lineage>
        <taxon>Eukaryota</taxon>
        <taxon>Metazoa</taxon>
        <taxon>Ecdysozoa</taxon>
        <taxon>Arthropoda</taxon>
        <taxon>Hexapoda</taxon>
        <taxon>Insecta</taxon>
        <taxon>Pterygota</taxon>
        <taxon>Neoptera</taxon>
        <taxon>Endopterygota</taxon>
        <taxon>Diptera</taxon>
        <taxon>Nematocera</taxon>
        <taxon>Culicoidea</taxon>
        <taxon>Culicidae</taxon>
        <taxon>Anophelinae</taxon>
        <taxon>Anopheles</taxon>
    </lineage>
</organism>
<feature type="domain" description="Mon2/Sec7/BIG1-like HUS" evidence="7">
    <location>
        <begin position="283"/>
        <end position="354"/>
    </location>
</feature>
<dbReference type="PANTHER" id="PTHR10663">
    <property type="entry name" value="GUANYL-NUCLEOTIDE EXCHANGE FACTOR"/>
    <property type="match status" value="1"/>
</dbReference>
<feature type="compositionally biased region" description="Polar residues" evidence="5">
    <location>
        <begin position="1316"/>
        <end position="1328"/>
    </location>
</feature>
<evidence type="ECO:0000256" key="3">
    <source>
        <dbReference type="ARBA" id="ARBA00022448"/>
    </source>
</evidence>
<feature type="compositionally biased region" description="Gly residues" evidence="5">
    <location>
        <begin position="1477"/>
        <end position="1491"/>
    </location>
</feature>
<dbReference type="VEuPathDB" id="VectorBase:ADAC001749"/>
<dbReference type="EnsemblMetazoa" id="ADAC001749-RA">
    <property type="protein sequence ID" value="ADAC001749-PA"/>
    <property type="gene ID" value="ADAC001749"/>
</dbReference>
<dbReference type="Pfam" id="PF16213">
    <property type="entry name" value="DCB"/>
    <property type="match status" value="1"/>
</dbReference>
<comment type="similarity">
    <text evidence="1">Belongs to the MON2 family.</text>
</comment>
<evidence type="ECO:0000313" key="12">
    <source>
        <dbReference type="Proteomes" id="UP000000673"/>
    </source>
</evidence>
<dbReference type="Proteomes" id="UP000000673">
    <property type="component" value="Unassembled WGS sequence"/>
</dbReference>
<dbReference type="InterPro" id="IPR032691">
    <property type="entry name" value="Mon2/Sec7/BIG1-like_HUS"/>
</dbReference>
<feature type="compositionally biased region" description="Low complexity" evidence="5">
    <location>
        <begin position="1717"/>
        <end position="1730"/>
    </location>
</feature>
<evidence type="ECO:0000259" key="9">
    <source>
        <dbReference type="Pfam" id="PF16213"/>
    </source>
</evidence>
<feature type="domain" description="Mon2 C-terminal" evidence="8">
    <location>
        <begin position="1282"/>
        <end position="1846"/>
    </location>
</feature>
<accession>W5JU46</accession>
<dbReference type="InterPro" id="IPR015403">
    <property type="entry name" value="Mon2/Sec7/BIG1-like_HDS"/>
</dbReference>
<feature type="region of interest" description="Disordered" evidence="5">
    <location>
        <begin position="1316"/>
        <end position="1337"/>
    </location>
</feature>
<dbReference type="EMBL" id="ADMH02000444">
    <property type="protein sequence ID" value="ETN66460.1"/>
    <property type="molecule type" value="Genomic_DNA"/>
</dbReference>
<reference evidence="10 12" key="1">
    <citation type="journal article" date="2010" name="BMC Genomics">
        <title>Combination of measures distinguishes pre-miRNAs from other stem-loops in the genome of the newly sequenced Anopheles darlingi.</title>
        <authorList>
            <person name="Mendes N.D."/>
            <person name="Freitas A.T."/>
            <person name="Vasconcelos A.T."/>
            <person name="Sagot M.F."/>
        </authorList>
    </citation>
    <scope>NUCLEOTIDE SEQUENCE</scope>
</reference>
<evidence type="ECO:0000256" key="2">
    <source>
        <dbReference type="ARBA" id="ARBA00017134"/>
    </source>
</evidence>
<keyword evidence="4" id="KW-0653">Protein transport</keyword>
<gene>
    <name evidence="10" type="ORF">AND_001749</name>
</gene>
<feature type="compositionally biased region" description="Low complexity" evidence="5">
    <location>
        <begin position="729"/>
        <end position="745"/>
    </location>
</feature>
<dbReference type="eggNOG" id="KOG1848">
    <property type="taxonomic scope" value="Eukaryota"/>
</dbReference>
<feature type="region of interest" description="Disordered" evidence="5">
    <location>
        <begin position="1268"/>
        <end position="1287"/>
    </location>
</feature>
<evidence type="ECO:0000256" key="5">
    <source>
        <dbReference type="SAM" id="MobiDB-lite"/>
    </source>
</evidence>
<dbReference type="PANTHER" id="PTHR10663:SF333">
    <property type="entry name" value="PROTEIN MON2 HOMOLOG"/>
    <property type="match status" value="1"/>
</dbReference>
<evidence type="ECO:0000313" key="11">
    <source>
        <dbReference type="EnsemblMetazoa" id="ADAC001749-PA"/>
    </source>
</evidence>
<feature type="region of interest" description="Disordered" evidence="5">
    <location>
        <begin position="1849"/>
        <end position="1881"/>
    </location>
</feature>
<reference evidence="10" key="3">
    <citation type="journal article" date="2013" name="Nucleic Acids Res.">
        <title>The genome of Anopheles darlingi, the main neotropical malaria vector.</title>
        <authorList>
            <person name="Marinotti O."/>
            <person name="Cerqueira G.C."/>
            <person name="de Almeida L.G."/>
            <person name="Ferro M.I."/>
            <person name="Loreto E.L."/>
            <person name="Zaha A."/>
            <person name="Teixeira S.M."/>
            <person name="Wespiser A.R."/>
            <person name="Almeida E Silva A."/>
            <person name="Schlindwein A.D."/>
            <person name="Pacheco A.C."/>
            <person name="Silva A.L."/>
            <person name="Graveley B.R."/>
            <person name="Walenz B.P."/>
            <person name="Lima Bde A."/>
            <person name="Ribeiro C.A."/>
            <person name="Nunes-Silva C.G."/>
            <person name="de Carvalho C.R."/>
            <person name="Soares C.M."/>
            <person name="de Menezes C.B."/>
            <person name="Matiolli C."/>
            <person name="Caffrey D."/>
            <person name="Araujo D.A."/>
            <person name="de Oliveira D.M."/>
            <person name="Golenbock D."/>
            <person name="Grisard E.C."/>
            <person name="Fantinatti-Garboggini F."/>
            <person name="de Carvalho F.M."/>
            <person name="Barcellos F.G."/>
            <person name="Prosdocimi F."/>
            <person name="May G."/>
            <person name="Azevedo Junior G.M."/>
            <person name="Guimaraes G.M."/>
            <person name="Goldman G.H."/>
            <person name="Padilha I.Q."/>
            <person name="Batista Jda S."/>
            <person name="Ferro J.A."/>
            <person name="Ribeiro J.M."/>
            <person name="Fietto J.L."/>
            <person name="Dabbas K.M."/>
            <person name="Cerdeira L."/>
            <person name="Agnez-Lima L.F."/>
            <person name="Brocchi M."/>
            <person name="de Carvalho M.O."/>
            <person name="Teixeira Mde M."/>
            <person name="Diniz Maia Mde M."/>
            <person name="Goldman M.H."/>
            <person name="Cruz Schneider M.P."/>
            <person name="Felipe M.S."/>
            <person name="Hungria M."/>
            <person name="Nicolas M.F."/>
            <person name="Pereira M."/>
            <person name="Montes M.A."/>
            <person name="Cantao M.E."/>
            <person name="Vincentz M."/>
            <person name="Rafael M.S."/>
            <person name="Silverman N."/>
            <person name="Stoco P.H."/>
            <person name="Souza R.C."/>
            <person name="Vicentini R."/>
            <person name="Gazzinelli R.T."/>
            <person name="Neves Rde O."/>
            <person name="Silva R."/>
            <person name="Astolfi-Filho S."/>
            <person name="Maciel T.E."/>
            <person name="Urmenyi T.P."/>
            <person name="Tadei W.P."/>
            <person name="Camargo E.P."/>
            <person name="de Vasconcelos A.T."/>
        </authorList>
    </citation>
    <scope>NUCLEOTIDE SEQUENCE</scope>
</reference>
<dbReference type="Pfam" id="PF09324">
    <property type="entry name" value="Sec7-like_HDS"/>
    <property type="match status" value="1"/>
</dbReference>
<dbReference type="HOGENOM" id="CLU_001169_2_0_1"/>
<evidence type="ECO:0000259" key="6">
    <source>
        <dbReference type="Pfam" id="PF09324"/>
    </source>
</evidence>
<evidence type="ECO:0000313" key="10">
    <source>
        <dbReference type="EMBL" id="ETN66460.1"/>
    </source>
</evidence>
<dbReference type="InterPro" id="IPR032817">
    <property type="entry name" value="Mon2_C"/>
</dbReference>
<dbReference type="OMA" id="AWRLCLN"/>
<evidence type="ECO:0000259" key="8">
    <source>
        <dbReference type="Pfam" id="PF16206"/>
    </source>
</evidence>
<dbReference type="InterPro" id="IPR032629">
    <property type="entry name" value="DCB_dom"/>
</dbReference>
<evidence type="ECO:0000259" key="7">
    <source>
        <dbReference type="Pfam" id="PF12783"/>
    </source>
</evidence>
<feature type="domain" description="Mon2/Sec7/BIG1-like dimerisation and cyclophilin-binding" evidence="9">
    <location>
        <begin position="101"/>
        <end position="244"/>
    </location>
</feature>
<feature type="compositionally biased region" description="Low complexity" evidence="5">
    <location>
        <begin position="1274"/>
        <end position="1287"/>
    </location>
</feature>
<name>W5JU46_ANODA</name>
<keyword evidence="12" id="KW-1185">Reference proteome</keyword>
<sequence>MSFVSGTTDTEAAQKFLEVLQNDFRNLSLETKKKYPQIKEVSGAALVVRKTGEEGTYSDGDNDGMVINGGPKRMLWMHDVFPGIISLCFRQTILPSFVREESCEEAILKLKAAGANPQTPVYYVVNQILYPLVQGCESKDLKIIKFCLGMMQRLITQQVVDQKGARYITDTLWMLMENGTEEVKVLQSVTLLLTTNTVVHGETLAKTLVLCFRLHFTKDSTTINTAGATVRQLVSLVFERVVAETEAEMNASSNAADTERREVNLEELKLATGVAPKGLPPCAADAFLLFQDLVQLVNADQPYWLLGMTEMTRTFGLELLESVLTQYTSVFYRNPEFSFLLKERVCALVIKLFSPNIKYRSVTTPQVGAAVGGAGGAQAGAPHDKPYFPISMRLLRVVSILIQKYHALLVTECEIFLSLIVKFLDPDKPAWQRSLALEVLHKMTIQPELLISFCRCYDLKDHATNIFQDIINSLGTYVQSLFVNPQLLSSSLSAGGGATGGGNGSAGVGGGIGGTGQQSQLMGGLPVGPGISPQPGFIFRGVFLPLVVTFPSGQSKATFLEMLDKMEPPPIPDGYGISVAYACLLDIVRSISLSIQGPSQLGEEHPLPYPQRVSEADKALHIQLIHSSWMGLLTALGPLIDAATDESSTESVLKAIQSYAALCGLLELHTPRDAFITALCRASLPPHYALSVLNVNYQGANQTKAPYRHGGHEFGAAGLFHGGGYGEFDQQQQHHQQQQQQQQQQRHPVVAVGTPLPTSSLPIGAHQGPVLLTAKNLQCMRSVLHLAHCHGSILGSSWHIVLTTLQHLAWILGLKPSTGGSLQAVQKPPTDANSITQVMTDLPVLSTMLSQLFEASQYLDDVALHHLIDALCKLSHEAMELAYNNREPSLFAVAKLLETGLVNLSRIEVLWRPLTNHLLEICQHPHIRMREWGVEAITYLVKAALQYKYERPLKENLKLQTLLLGPLAELSSVPHGDVRQRQLDCVLLVLNGAGETLSHGWPLVLGIIGAVNDHHGEALIRIAFQCLQLVVTDFLPVMPWRCLPLCVNTAAKFGSQTQELNISLTAVGLMWNISDYFNQNQEKLSQTVCDDMSVLPDFPGTLNMPHFDRLWMCLYARLGDLCVDPRPAVRKSAGQTLFSTISAHGALLNPPTWQAVLWQVLFPLLDKVRALSSCASSEKVDTSGNILIHHSRNTAQKQWAETQVLTLSGVSRVFNTKRALLQMLGDFPRAWALLLEFIENSALSKSNEVSLAALKSFQEILYNRPPSGTAPPVAATGTGDASSTTKAIDGSGAADADIWNVAWRVWLNIGAESTKPPTIATTEQSSDKIGSGNGAGSGGNGGDELYIPSQAFLTALVHIFPALFQHIRTRFNSKDLTQLCAVLMNAVAVPVHSDSTPYIMSTISDSLLTPLHDGVLDCMELLQKEAIGGGSKSETAGLKSMISAIFKQLLSFSKFACAPPSFDRIETRPLKTARSGSGAGTNNGGSATGGGLIHPVTSANANGVEWVSMNYIPFGEKALAVAVKLYQQTAHEPTVIEGQILHEIIKALHLPLSLKYKCMSSSTWKLAISSLISVLHTGLPVARQYPKQFAPMWKDLADTLDQFLFTKSVCIVEDRGLDELILDETIDCQVIELIRDEILPHSQEIPQQFILDAVVILNKGSIHSATTGSTPFAGCETELKLREEFAKTCFETLLQFSLLDDRVRNGATGSGNEKDSNTANNNINNSAHGSSNGATIEGGIAGQLAITALLHRFEEVLRKFNEDERLSGKFPLPRYRLSEISFVLKAVATLVISMKKAPPAKVGTTAWEQLINLYPYLVDCTTTSSAEVSRSLREALLQYCDLLRPPCSAEDATGQSTTNSSGQGRANNNNEIANTNGISHC</sequence>
<dbReference type="GO" id="GO:0015031">
    <property type="term" value="P:protein transport"/>
    <property type="evidence" value="ECO:0007669"/>
    <property type="project" value="UniProtKB-KW"/>
</dbReference>
<dbReference type="VEuPathDB" id="VectorBase:ADAR2_003723"/>
<reference evidence="11" key="4">
    <citation type="submission" date="2015-06" db="UniProtKB">
        <authorList>
            <consortium name="EnsemblMetazoa"/>
        </authorList>
    </citation>
    <scope>IDENTIFICATION</scope>
</reference>
<feature type="region of interest" description="Disordered" evidence="5">
    <location>
        <begin position="729"/>
        <end position="748"/>
    </location>
</feature>
<feature type="region of interest" description="Disordered" evidence="5">
    <location>
        <begin position="1707"/>
        <end position="1730"/>
    </location>
</feature>
<dbReference type="Pfam" id="PF16206">
    <property type="entry name" value="Mon2_C"/>
    <property type="match status" value="2"/>
</dbReference>
<keyword evidence="3" id="KW-0813">Transport</keyword>
<dbReference type="STRING" id="43151.W5JU46"/>
<evidence type="ECO:0000256" key="1">
    <source>
        <dbReference type="ARBA" id="ARBA00008144"/>
    </source>
</evidence>
<proteinExistence type="inferred from homology"/>
<protein>
    <recommendedName>
        <fullName evidence="2">Protein MON2 homolog</fullName>
    </recommendedName>
</protein>